<dbReference type="SMART" id="SM00320">
    <property type="entry name" value="WD40"/>
    <property type="match status" value="1"/>
</dbReference>
<dbReference type="GO" id="GO:0046486">
    <property type="term" value="P:glycerolipid metabolic process"/>
    <property type="evidence" value="ECO:0007669"/>
    <property type="project" value="UniProtKB-ARBA"/>
</dbReference>
<reference evidence="8" key="2">
    <citation type="submission" date="2015-01" db="EMBL/GenBank/DDBJ databases">
        <title>Evolutionary Origins and Diversification of the Mycorrhizal Mutualists.</title>
        <authorList>
            <consortium name="DOE Joint Genome Institute"/>
            <consortium name="Mycorrhizal Genomics Consortium"/>
            <person name="Kohler A."/>
            <person name="Kuo A."/>
            <person name="Nagy L.G."/>
            <person name="Floudas D."/>
            <person name="Copeland A."/>
            <person name="Barry K.W."/>
            <person name="Cichocki N."/>
            <person name="Veneault-Fourrey C."/>
            <person name="LaButti K."/>
            <person name="Lindquist E.A."/>
            <person name="Lipzen A."/>
            <person name="Lundell T."/>
            <person name="Morin E."/>
            <person name="Murat C."/>
            <person name="Riley R."/>
            <person name="Ohm R."/>
            <person name="Sun H."/>
            <person name="Tunlid A."/>
            <person name="Henrissat B."/>
            <person name="Grigoriev I.V."/>
            <person name="Hibbett D.S."/>
            <person name="Martin F."/>
        </authorList>
    </citation>
    <scope>NUCLEOTIDE SEQUENCE [LARGE SCALE GENOMIC DNA]</scope>
    <source>
        <strain evidence="8">MAFF 305830</strain>
    </source>
</reference>
<dbReference type="Pfam" id="PF24883">
    <property type="entry name" value="NPHP3_N"/>
    <property type="match status" value="1"/>
</dbReference>
<dbReference type="AlphaFoldDB" id="A0A0C3AZS2"/>
<name>A0A0C3AZS2_SERVB</name>
<feature type="repeat" description="WD" evidence="4">
    <location>
        <begin position="930"/>
        <end position="971"/>
    </location>
</feature>
<dbReference type="OrthoDB" id="630895at2759"/>
<keyword evidence="3" id="KW-0443">Lipid metabolism</keyword>
<dbReference type="Gene3D" id="3.40.50.300">
    <property type="entry name" value="P-loop containing nucleotide triphosphate hydrolases"/>
    <property type="match status" value="1"/>
</dbReference>
<feature type="repeat" description="WD" evidence="4">
    <location>
        <begin position="973"/>
        <end position="992"/>
    </location>
</feature>
<dbReference type="PROSITE" id="PS50082">
    <property type="entry name" value="WD_REPEATS_2"/>
    <property type="match status" value="2"/>
</dbReference>
<dbReference type="InterPro" id="IPR001680">
    <property type="entry name" value="WD40_rpt"/>
</dbReference>
<comment type="caution">
    <text evidence="5">Lacks conserved residue(s) required for the propagation of feature annotation.</text>
</comment>
<dbReference type="Pfam" id="PF00400">
    <property type="entry name" value="WD40"/>
    <property type="match status" value="2"/>
</dbReference>
<dbReference type="InterPro" id="IPR056884">
    <property type="entry name" value="NPHP3-like_N"/>
</dbReference>
<dbReference type="PROSITE" id="PS00678">
    <property type="entry name" value="WD_REPEATS_1"/>
    <property type="match status" value="1"/>
</dbReference>
<dbReference type="Pfam" id="PF01734">
    <property type="entry name" value="Patatin"/>
    <property type="match status" value="1"/>
</dbReference>
<feature type="domain" description="PNPLA" evidence="6">
    <location>
        <begin position="4"/>
        <end position="200"/>
    </location>
</feature>
<accession>A0A0C3AZS2</accession>
<evidence type="ECO:0000256" key="2">
    <source>
        <dbReference type="ARBA" id="ARBA00022737"/>
    </source>
</evidence>
<dbReference type="PROSITE" id="PS50294">
    <property type="entry name" value="WD_REPEATS_REGION"/>
    <property type="match status" value="2"/>
</dbReference>
<dbReference type="EMBL" id="KN824320">
    <property type="protein sequence ID" value="KIM24761.1"/>
    <property type="molecule type" value="Genomic_DNA"/>
</dbReference>
<evidence type="ECO:0000313" key="8">
    <source>
        <dbReference type="Proteomes" id="UP000054097"/>
    </source>
</evidence>
<dbReference type="SUPFAM" id="SSF52540">
    <property type="entry name" value="P-loop containing nucleoside triphosphate hydrolases"/>
    <property type="match status" value="1"/>
</dbReference>
<dbReference type="SUPFAM" id="SSF52151">
    <property type="entry name" value="FabD/lysophospholipase-like"/>
    <property type="match status" value="1"/>
</dbReference>
<organism evidence="7 8">
    <name type="scientific">Serendipita vermifera MAFF 305830</name>
    <dbReference type="NCBI Taxonomy" id="933852"/>
    <lineage>
        <taxon>Eukaryota</taxon>
        <taxon>Fungi</taxon>
        <taxon>Dikarya</taxon>
        <taxon>Basidiomycota</taxon>
        <taxon>Agaricomycotina</taxon>
        <taxon>Agaricomycetes</taxon>
        <taxon>Sebacinales</taxon>
        <taxon>Serendipitaceae</taxon>
        <taxon>Serendipita</taxon>
    </lineage>
</organism>
<evidence type="ECO:0000256" key="3">
    <source>
        <dbReference type="ARBA" id="ARBA00023098"/>
    </source>
</evidence>
<dbReference type="InterPro" id="IPR027417">
    <property type="entry name" value="P-loop_NTPase"/>
</dbReference>
<evidence type="ECO:0000256" key="5">
    <source>
        <dbReference type="PROSITE-ProRule" id="PRU01161"/>
    </source>
</evidence>
<gene>
    <name evidence="7" type="ORF">M408DRAFT_26728</name>
</gene>
<dbReference type="InterPro" id="IPR015943">
    <property type="entry name" value="WD40/YVTN_repeat-like_dom_sf"/>
</dbReference>
<dbReference type="InterPro" id="IPR011047">
    <property type="entry name" value="Quinoprotein_ADH-like_sf"/>
</dbReference>
<dbReference type="PANTHER" id="PTHR10039:SF17">
    <property type="entry name" value="FUNGAL STAND N-TERMINAL GOODBYE DOMAIN-CONTAINING PROTEIN-RELATED"/>
    <property type="match status" value="1"/>
</dbReference>
<evidence type="ECO:0000313" key="7">
    <source>
        <dbReference type="EMBL" id="KIM24761.1"/>
    </source>
</evidence>
<feature type="non-terminal residue" evidence="7">
    <location>
        <position position="992"/>
    </location>
</feature>
<evidence type="ECO:0000256" key="1">
    <source>
        <dbReference type="ARBA" id="ARBA00022574"/>
    </source>
</evidence>
<sequence length="992" mass="110330">MANRVLDSGGIRGLSQLEIMSHIMHCLTWDSKSGEFNGSDLPYDRFDLIGGSGTGGLIAILFVKLRMSVEEASDAFCDIIKRVFDPQDISAVQRMEVLRECMENILKKKGLPVDLRLTEKEQEGCAGFVVASPTTNAKSTVCFRTYLVRRQPPSPITVVEAVLATCATQPEFAPVTSGSGHKARAYIAASGAVNPIHEVIAEAHLLFGGDTAVALLLSVGVGHPGIISLPQDGGEVGLHTLTRGMMQDCEQRAQEIEERMGRVGIYSRFSVDQGMQNNHAGQFDDLGWITAQTEDYLGRHETGEIFDLLAQRFGTENGSITLDQLRHAGGPSAPSQVASNVQKSLEILITNQDDEIIAKLKPKDLECESQVEMCLKGTREDILEEIRKWAGDVDAPNILWINGYPGVGKSAIASTIVEELRSSNRFGSSFFFRRERASAMTPNALWRTVAHDLSQRYSSVRRHVVAALNKDTSLPTTPNIDSLFRELVYEPLTKSDDIPIDKLPVIVLDALDECGGIDGWRSDHRKKLMRTLKSWSSLSRRFKLVVTSRWEEDVERLFLTTSHYPIEVISGEKVDSVSSSDIRTFLLHELRQLLDRYPSLPSDWPGEEAIVRLINGANGIFIWIKTVVKLLESGEPRRTLRQVISNGAGSMAELYTWILHASFPKPNTGDTKDFQAVLGAIIFAKEPLDVASLAHFLSVHGSTIEYICNGLRSVLDYGIILRIRHQSFVDFLLDSKECPPSFLLDNGRETRNLTLCCLNTMKRHLKFNICELESSYVRNQDVPNLALQVDKCIPPYLSYSSRYWTSHLAETSSDNEVYDSVKYFMDHQFLWWLEVISLIKQMNIGSNMLYSLIGWLRKANQDDSLATDMQKFVAGFASVISQSTPHIYISALAFAPRCLGVSKQYLSHYPRTLTVRSGGNNSWPSIQNICTGHEAGITSVDISPDGKRIVSGSRDYTIRVWDAETGQTVLGPLQGHTSSVWSVSFSPDGKRI</sequence>
<dbReference type="HOGENOM" id="CLU_000288_6_11_1"/>
<proteinExistence type="predicted"/>
<protein>
    <recommendedName>
        <fullName evidence="6">PNPLA domain-containing protein</fullName>
    </recommendedName>
</protein>
<dbReference type="Gene3D" id="2.130.10.10">
    <property type="entry name" value="YVTN repeat-like/Quinoprotein amine dehydrogenase"/>
    <property type="match status" value="1"/>
</dbReference>
<dbReference type="Proteomes" id="UP000054097">
    <property type="component" value="Unassembled WGS sequence"/>
</dbReference>
<evidence type="ECO:0000256" key="4">
    <source>
        <dbReference type="PROSITE-ProRule" id="PRU00221"/>
    </source>
</evidence>
<keyword evidence="8" id="KW-1185">Reference proteome</keyword>
<reference evidence="7 8" key="1">
    <citation type="submission" date="2014-04" db="EMBL/GenBank/DDBJ databases">
        <authorList>
            <consortium name="DOE Joint Genome Institute"/>
            <person name="Kuo A."/>
            <person name="Zuccaro A."/>
            <person name="Kohler A."/>
            <person name="Nagy L.G."/>
            <person name="Floudas D."/>
            <person name="Copeland A."/>
            <person name="Barry K.W."/>
            <person name="Cichocki N."/>
            <person name="Veneault-Fourrey C."/>
            <person name="LaButti K."/>
            <person name="Lindquist E.A."/>
            <person name="Lipzen A."/>
            <person name="Lundell T."/>
            <person name="Morin E."/>
            <person name="Murat C."/>
            <person name="Sun H."/>
            <person name="Tunlid A."/>
            <person name="Henrissat B."/>
            <person name="Grigoriev I.V."/>
            <person name="Hibbett D.S."/>
            <person name="Martin F."/>
            <person name="Nordberg H.P."/>
            <person name="Cantor M.N."/>
            <person name="Hua S.X."/>
        </authorList>
    </citation>
    <scope>NUCLEOTIDE SEQUENCE [LARGE SCALE GENOMIC DNA]</scope>
    <source>
        <strain evidence="7 8">MAFF 305830</strain>
    </source>
</reference>
<dbReference type="InterPro" id="IPR019775">
    <property type="entry name" value="WD40_repeat_CS"/>
</dbReference>
<dbReference type="STRING" id="933852.A0A0C3AZS2"/>
<dbReference type="InterPro" id="IPR016035">
    <property type="entry name" value="Acyl_Trfase/lysoPLipase"/>
</dbReference>
<evidence type="ECO:0000259" key="6">
    <source>
        <dbReference type="PROSITE" id="PS51635"/>
    </source>
</evidence>
<dbReference type="InterPro" id="IPR002641">
    <property type="entry name" value="PNPLA_dom"/>
</dbReference>
<dbReference type="PROSITE" id="PS51635">
    <property type="entry name" value="PNPLA"/>
    <property type="match status" value="1"/>
</dbReference>
<dbReference type="PANTHER" id="PTHR10039">
    <property type="entry name" value="AMELOGENIN"/>
    <property type="match status" value="1"/>
</dbReference>
<keyword evidence="2" id="KW-0677">Repeat</keyword>
<keyword evidence="1 4" id="KW-0853">WD repeat</keyword>
<dbReference type="Gene3D" id="3.40.1090.10">
    <property type="entry name" value="Cytosolic phospholipase A2 catalytic domain"/>
    <property type="match status" value="1"/>
</dbReference>
<dbReference type="SUPFAM" id="SSF50998">
    <property type="entry name" value="Quinoprotein alcohol dehydrogenase-like"/>
    <property type="match status" value="1"/>
</dbReference>